<evidence type="ECO:0000256" key="1">
    <source>
        <dbReference type="ARBA" id="ARBA00023015"/>
    </source>
</evidence>
<dbReference type="PROSITE" id="PS00041">
    <property type="entry name" value="HTH_ARAC_FAMILY_1"/>
    <property type="match status" value="1"/>
</dbReference>
<dbReference type="InterPro" id="IPR018060">
    <property type="entry name" value="HTH_AraC"/>
</dbReference>
<keyword evidence="3" id="KW-0804">Transcription</keyword>
<dbReference type="SMART" id="SM00342">
    <property type="entry name" value="HTH_ARAC"/>
    <property type="match status" value="1"/>
</dbReference>
<dbReference type="InterPro" id="IPR009057">
    <property type="entry name" value="Homeodomain-like_sf"/>
</dbReference>
<name>A0ABS8N0B7_9FLAO</name>
<dbReference type="InterPro" id="IPR053142">
    <property type="entry name" value="PchR_regulatory_protein"/>
</dbReference>
<gene>
    <name evidence="5" type="ORF">LNQ49_23100</name>
</gene>
<organism evidence="5 6">
    <name type="scientific">Flavobacterium pisciphilum</name>
    <dbReference type="NCBI Taxonomy" id="2893755"/>
    <lineage>
        <taxon>Bacteria</taxon>
        <taxon>Pseudomonadati</taxon>
        <taxon>Bacteroidota</taxon>
        <taxon>Flavobacteriia</taxon>
        <taxon>Flavobacteriales</taxon>
        <taxon>Flavobacteriaceae</taxon>
        <taxon>Flavobacterium</taxon>
    </lineage>
</organism>
<dbReference type="Pfam" id="PF12833">
    <property type="entry name" value="HTH_18"/>
    <property type="match status" value="1"/>
</dbReference>
<dbReference type="Gene3D" id="1.10.10.60">
    <property type="entry name" value="Homeodomain-like"/>
    <property type="match status" value="1"/>
</dbReference>
<dbReference type="RefSeq" id="WP_229991292.1">
    <property type="nucleotide sequence ID" value="NZ_JAJJMO010000001.1"/>
</dbReference>
<sequence length="330" mass="38561">MDKTILEFDHIYSLTSKWQQKFIDEFGCTMITDHLLNFPQDVVDGAAYFMDISPDIAVVVIDVTMKKKIRFTRMKTDEDFWIIYYDLSERFNRHEVNDVKHKIGYKSKLSFGIIDNKTTSSYVSEVGNKSYSFRLLISKKIIKSFFEKEGLEKSLTAFFKSNRQKMFFYGHIDSRSKLVLHDLKKQNMAGFNYEFRLKNATYNLLAYFFERLTDNSFNVKSLLEKDVEEVMKSQDFLLSDLLMPFPGVTILAEIANMSVSKFSNLYKNIYGKSPALFFKIEKLELAKELLENGDFKSVSDLSYALGYKKTTYFSSIYKNYFGVLPNTVRT</sequence>
<evidence type="ECO:0000259" key="4">
    <source>
        <dbReference type="PROSITE" id="PS01124"/>
    </source>
</evidence>
<dbReference type="Proteomes" id="UP001430919">
    <property type="component" value="Unassembled WGS sequence"/>
</dbReference>
<evidence type="ECO:0000313" key="6">
    <source>
        <dbReference type="Proteomes" id="UP001430919"/>
    </source>
</evidence>
<keyword evidence="2" id="KW-0238">DNA-binding</keyword>
<reference evidence="5" key="1">
    <citation type="submission" date="2021-11" db="EMBL/GenBank/DDBJ databases">
        <title>Description of novel Flavobacterium species.</title>
        <authorList>
            <person name="Saticioglu I.B."/>
            <person name="Ay H."/>
            <person name="Altun S."/>
            <person name="Duman M."/>
        </authorList>
    </citation>
    <scope>NUCLEOTIDE SEQUENCE</scope>
    <source>
        <strain evidence="5">F-65</strain>
    </source>
</reference>
<evidence type="ECO:0000256" key="3">
    <source>
        <dbReference type="ARBA" id="ARBA00023163"/>
    </source>
</evidence>
<dbReference type="InterPro" id="IPR018062">
    <property type="entry name" value="HTH_AraC-typ_CS"/>
</dbReference>
<accession>A0ABS8N0B7</accession>
<dbReference type="PROSITE" id="PS01124">
    <property type="entry name" value="HTH_ARAC_FAMILY_2"/>
    <property type="match status" value="1"/>
</dbReference>
<proteinExistence type="predicted"/>
<evidence type="ECO:0000256" key="2">
    <source>
        <dbReference type="ARBA" id="ARBA00023125"/>
    </source>
</evidence>
<dbReference type="PANTHER" id="PTHR47893:SF1">
    <property type="entry name" value="REGULATORY PROTEIN PCHR"/>
    <property type="match status" value="1"/>
</dbReference>
<evidence type="ECO:0000313" key="5">
    <source>
        <dbReference type="EMBL" id="MCC9074482.1"/>
    </source>
</evidence>
<keyword evidence="1" id="KW-0805">Transcription regulation</keyword>
<comment type="caution">
    <text evidence="5">The sequence shown here is derived from an EMBL/GenBank/DDBJ whole genome shotgun (WGS) entry which is preliminary data.</text>
</comment>
<protein>
    <submittedName>
        <fullName evidence="5">Helix-turn-helix transcriptional regulator</fullName>
    </submittedName>
</protein>
<feature type="domain" description="HTH araC/xylS-type" evidence="4">
    <location>
        <begin position="231"/>
        <end position="330"/>
    </location>
</feature>
<keyword evidence="6" id="KW-1185">Reference proteome</keyword>
<dbReference type="EMBL" id="JAJJMO010000001">
    <property type="protein sequence ID" value="MCC9074482.1"/>
    <property type="molecule type" value="Genomic_DNA"/>
</dbReference>
<dbReference type="SUPFAM" id="SSF46689">
    <property type="entry name" value="Homeodomain-like"/>
    <property type="match status" value="1"/>
</dbReference>
<dbReference type="PANTHER" id="PTHR47893">
    <property type="entry name" value="REGULATORY PROTEIN PCHR"/>
    <property type="match status" value="1"/>
</dbReference>